<protein>
    <submittedName>
        <fullName evidence="2">Uncharacterized protein</fullName>
    </submittedName>
</protein>
<proteinExistence type="predicted"/>
<organism evidence="2">
    <name type="scientific">Cucumis melo</name>
    <name type="common">Muskmelon</name>
    <dbReference type="NCBI Taxonomy" id="3656"/>
    <lineage>
        <taxon>Eukaryota</taxon>
        <taxon>Viridiplantae</taxon>
        <taxon>Streptophyta</taxon>
        <taxon>Embryophyta</taxon>
        <taxon>Tracheophyta</taxon>
        <taxon>Spermatophyta</taxon>
        <taxon>Magnoliopsida</taxon>
        <taxon>eudicotyledons</taxon>
        <taxon>Gunneridae</taxon>
        <taxon>Pentapetalae</taxon>
        <taxon>rosids</taxon>
        <taxon>fabids</taxon>
        <taxon>Cucurbitales</taxon>
        <taxon>Cucurbitaceae</taxon>
        <taxon>Benincaseae</taxon>
        <taxon>Cucumis</taxon>
    </lineage>
</organism>
<dbReference type="AlphaFoldDB" id="A0A9I9D176"/>
<accession>A0A9I9D176</accession>
<feature type="region of interest" description="Disordered" evidence="1">
    <location>
        <begin position="1"/>
        <end position="28"/>
    </location>
</feature>
<name>A0A9I9D176_CUCME</name>
<evidence type="ECO:0000313" key="2">
    <source>
        <dbReference type="EnsemblPlants" id="MELO3C011664.2.1"/>
    </source>
</evidence>
<dbReference type="EnsemblPlants" id="MELO3C011664.2.1">
    <property type="protein sequence ID" value="MELO3C011664.2.1"/>
    <property type="gene ID" value="MELO3C011664.2"/>
</dbReference>
<reference evidence="2" key="1">
    <citation type="submission" date="2023-03" db="UniProtKB">
        <authorList>
            <consortium name="EnsemblPlants"/>
        </authorList>
    </citation>
    <scope>IDENTIFICATION</scope>
</reference>
<evidence type="ECO:0000256" key="1">
    <source>
        <dbReference type="SAM" id="MobiDB-lite"/>
    </source>
</evidence>
<sequence>DETNSSATIKHENRTRSSKTIKLEDGKQQHNHQIWRWKSDNKLSNLKMEKISIAMNTKLKDETSNNTTIKLEDEEAYATIRLEDGTSSNEETI</sequence>
<dbReference type="Gramene" id="MELO3C011664.2.1">
    <property type="protein sequence ID" value="MELO3C011664.2.1"/>
    <property type="gene ID" value="MELO3C011664.2"/>
</dbReference>
<feature type="compositionally biased region" description="Basic and acidic residues" evidence="1">
    <location>
        <begin position="9"/>
        <end position="28"/>
    </location>
</feature>